<dbReference type="EMBL" id="AP025628">
    <property type="protein sequence ID" value="BDG61200.1"/>
    <property type="molecule type" value="Genomic_DNA"/>
</dbReference>
<evidence type="ECO:0000256" key="1">
    <source>
        <dbReference type="SAM" id="MobiDB-lite"/>
    </source>
</evidence>
<name>A0AA35CKX5_9FIRM</name>
<dbReference type="Proteomes" id="UP001163687">
    <property type="component" value="Chromosome"/>
</dbReference>
<evidence type="ECO:0000313" key="2">
    <source>
        <dbReference type="EMBL" id="BDG61200.1"/>
    </source>
</evidence>
<proteinExistence type="predicted"/>
<sequence>MERLASFGRLLRELGIDVGPGDVAAAARGLAFVRPADRDAFYLTLRTVLCRKVEDFPLFHAAFVHFWLGGDRTASDVPDGAGIRIRLRRTGSPEGVLREAGGPDGEEGPGDGDGGLEEGQGIPGYTARVLLLRKDLAKLEPHESPEVARLARELARRLARRVARRLRRHWRGAIDPARTLRRALRTGGEVLELRRRRRRQKARLVALLDVSGSMQPYSRFLLVFLAALTAQLPATETFVFSTELVRVTRELRARELEAVAAAAPDWAGGTRLGASLECFVREHAPLLVDRRTALLVLSDGLDTGETERVEDAMRRLRGSAGRIVWLNPLAGDPAYEPLQRGMRAALPFVDVLAPAHSLESLLALPAHLG</sequence>
<feature type="region of interest" description="Disordered" evidence="1">
    <location>
        <begin position="94"/>
        <end position="119"/>
    </location>
</feature>
<dbReference type="PANTHER" id="PTHR39338">
    <property type="entry name" value="BLL5662 PROTEIN-RELATED"/>
    <property type="match status" value="1"/>
</dbReference>
<keyword evidence="3" id="KW-1185">Reference proteome</keyword>
<dbReference type="Pfam" id="PF05762">
    <property type="entry name" value="VWA_CoxE"/>
    <property type="match status" value="1"/>
</dbReference>
<dbReference type="InterPro" id="IPR036465">
    <property type="entry name" value="vWFA_dom_sf"/>
</dbReference>
<dbReference type="RefSeq" id="WP_264841868.1">
    <property type="nucleotide sequence ID" value="NZ_AP025628.1"/>
</dbReference>
<accession>A0AA35CKX5</accession>
<organism evidence="2 3">
    <name type="scientific">Caldinitratiruptor microaerophilus</name>
    <dbReference type="NCBI Taxonomy" id="671077"/>
    <lineage>
        <taxon>Bacteria</taxon>
        <taxon>Bacillati</taxon>
        <taxon>Bacillota</taxon>
        <taxon>Clostridia</taxon>
        <taxon>Eubacteriales</taxon>
        <taxon>Symbiobacteriaceae</taxon>
        <taxon>Caldinitratiruptor</taxon>
    </lineage>
</organism>
<dbReference type="Gene3D" id="3.40.50.410">
    <property type="entry name" value="von Willebrand factor, type A domain"/>
    <property type="match status" value="1"/>
</dbReference>
<dbReference type="CDD" id="cd00198">
    <property type="entry name" value="vWFA"/>
    <property type="match status" value="1"/>
</dbReference>
<dbReference type="PANTHER" id="PTHR39338:SF6">
    <property type="entry name" value="BLL5662 PROTEIN"/>
    <property type="match status" value="1"/>
</dbReference>
<gene>
    <name evidence="2" type="ORF">caldi_22900</name>
</gene>
<dbReference type="InterPro" id="IPR011195">
    <property type="entry name" value="UCP010256"/>
</dbReference>
<dbReference type="KEGG" id="cmic:caldi_22900"/>
<feature type="compositionally biased region" description="Acidic residues" evidence="1">
    <location>
        <begin position="104"/>
        <end position="116"/>
    </location>
</feature>
<evidence type="ECO:0000313" key="3">
    <source>
        <dbReference type="Proteomes" id="UP001163687"/>
    </source>
</evidence>
<dbReference type="PIRSF" id="PIRSF010256">
    <property type="entry name" value="CoxE_vWa"/>
    <property type="match status" value="1"/>
</dbReference>
<dbReference type="InterPro" id="IPR008912">
    <property type="entry name" value="Uncharacterised_CoxE"/>
</dbReference>
<protein>
    <submittedName>
        <fullName evidence="2">VWA domain-containing protein</fullName>
    </submittedName>
</protein>
<dbReference type="AlphaFoldDB" id="A0AA35CKX5"/>
<reference evidence="2" key="1">
    <citation type="submission" date="2022-03" db="EMBL/GenBank/DDBJ databases">
        <title>Complete genome sequence of Caldinitratiruptor microaerophilus.</title>
        <authorList>
            <person name="Mukaiyama R."/>
            <person name="Nishiyama T."/>
            <person name="Ueda K."/>
        </authorList>
    </citation>
    <scope>NUCLEOTIDE SEQUENCE</scope>
    <source>
        <strain evidence="2">JCM 16183</strain>
    </source>
</reference>
<dbReference type="SUPFAM" id="SSF53300">
    <property type="entry name" value="vWA-like"/>
    <property type="match status" value="1"/>
</dbReference>